<evidence type="ECO:0000313" key="4">
    <source>
        <dbReference type="EMBL" id="TGA97506.1"/>
    </source>
</evidence>
<feature type="domain" description="EAL" evidence="2">
    <location>
        <begin position="371"/>
        <end position="625"/>
    </location>
</feature>
<evidence type="ECO:0000256" key="1">
    <source>
        <dbReference type="SAM" id="Phobius"/>
    </source>
</evidence>
<dbReference type="PANTHER" id="PTHR44757:SF2">
    <property type="entry name" value="BIOFILM ARCHITECTURE MAINTENANCE PROTEIN MBAA"/>
    <property type="match status" value="1"/>
</dbReference>
<dbReference type="OrthoDB" id="9759607at2"/>
<dbReference type="Pfam" id="PF00990">
    <property type="entry name" value="GGDEF"/>
    <property type="match status" value="1"/>
</dbReference>
<feature type="domain" description="GGDEF" evidence="3">
    <location>
        <begin position="229"/>
        <end position="362"/>
    </location>
</feature>
<dbReference type="PROSITE" id="PS50883">
    <property type="entry name" value="EAL"/>
    <property type="match status" value="1"/>
</dbReference>
<dbReference type="InterPro" id="IPR029787">
    <property type="entry name" value="Nucleotide_cyclase"/>
</dbReference>
<dbReference type="Pfam" id="PF00563">
    <property type="entry name" value="EAL"/>
    <property type="match status" value="1"/>
</dbReference>
<accession>A0A4Z0GM02</accession>
<dbReference type="CDD" id="cd01949">
    <property type="entry name" value="GGDEF"/>
    <property type="match status" value="1"/>
</dbReference>
<proteinExistence type="predicted"/>
<name>A0A4Z0GM02_9BACL</name>
<dbReference type="CDD" id="cd01948">
    <property type="entry name" value="EAL"/>
    <property type="match status" value="1"/>
</dbReference>
<dbReference type="NCBIfam" id="TIGR00254">
    <property type="entry name" value="GGDEF"/>
    <property type="match status" value="1"/>
</dbReference>
<dbReference type="InterPro" id="IPR000160">
    <property type="entry name" value="GGDEF_dom"/>
</dbReference>
<dbReference type="SUPFAM" id="SSF55073">
    <property type="entry name" value="Nucleotide cyclase"/>
    <property type="match status" value="1"/>
</dbReference>
<keyword evidence="1" id="KW-1133">Transmembrane helix</keyword>
<dbReference type="SMART" id="SM00052">
    <property type="entry name" value="EAL"/>
    <property type="match status" value="1"/>
</dbReference>
<dbReference type="SMART" id="SM00267">
    <property type="entry name" value="GGDEF"/>
    <property type="match status" value="1"/>
</dbReference>
<feature type="transmembrane region" description="Helical" evidence="1">
    <location>
        <begin position="46"/>
        <end position="65"/>
    </location>
</feature>
<dbReference type="Gene3D" id="3.20.20.450">
    <property type="entry name" value="EAL domain"/>
    <property type="match status" value="1"/>
</dbReference>
<dbReference type="InterPro" id="IPR001633">
    <property type="entry name" value="EAL_dom"/>
</dbReference>
<comment type="caution">
    <text evidence="4">The sequence shown here is derived from an EMBL/GenBank/DDBJ whole genome shotgun (WGS) entry which is preliminary data.</text>
</comment>
<keyword evidence="1" id="KW-0472">Membrane</keyword>
<sequence length="630" mass="71795">MMYRLSLYGNGSVCMEKSPKKDPDEKKSLIIKFMDSVMMPDDTVKASLKISLAGIAFLIVQAVIMFGVTGWLARILLMQIQMILTFYLALRYIRSGYMTAIGLNIVSLLYQIRMTILGAEDSNLTLFFNLDIILTASLIAYYARRSQSNYQKALMQKDEISAAYYQAAISEEQLWKKNRELETSNRIINRDKEEMYRLANVDPLTQLPNRRMFQKKLDEVGKAAKKDNHSFALAFIDFDNFKSVNDTLGHHAGDELIRYMAFNLSKLTDPADMLGHIGGDEFVLIIQRELQRKDILFYIRRMAEMLRKPVSLGDTEVVVSASFGIAVFPDDSSNISELMRFADSAMYQSKREGKNRIRFFRKSMLDDIINETKLVQGLKTAIKNEELFLVFQPQYFVETGKLRGFETLIRWKSAEFGFVSPMKFIPLAEKNGMILQIGEWVMKHAFLAMKKIQNQYDFTGKIAVNVSAVQANESGFVGTIAKILKETGFDPGRLEIEITETAYTNSMDQVREMIAELQSLGIVVALDDFGTGYSSLSYLQQLPFDLVKIDKTFIDKINFDLQSNKFVSTMVSMVHQMNIPVLAEGVETEEQKAFLQLKKCDMIQGYLYGKPIPIDKVGELFNNSNDKEAN</sequence>
<dbReference type="PROSITE" id="PS50887">
    <property type="entry name" value="GGDEF"/>
    <property type="match status" value="1"/>
</dbReference>
<keyword evidence="5" id="KW-1185">Reference proteome</keyword>
<dbReference type="InterPro" id="IPR035919">
    <property type="entry name" value="EAL_sf"/>
</dbReference>
<dbReference type="PANTHER" id="PTHR44757">
    <property type="entry name" value="DIGUANYLATE CYCLASE DGCP"/>
    <property type="match status" value="1"/>
</dbReference>
<feature type="transmembrane region" description="Helical" evidence="1">
    <location>
        <begin position="97"/>
        <end position="118"/>
    </location>
</feature>
<dbReference type="AlphaFoldDB" id="A0A4Z0GM02"/>
<protein>
    <submittedName>
        <fullName evidence="4">EAL domain-containing protein</fullName>
    </submittedName>
</protein>
<organism evidence="4 5">
    <name type="scientific">Sporolactobacillus shoreae</name>
    <dbReference type="NCBI Taxonomy" id="1465501"/>
    <lineage>
        <taxon>Bacteria</taxon>
        <taxon>Bacillati</taxon>
        <taxon>Bacillota</taxon>
        <taxon>Bacilli</taxon>
        <taxon>Bacillales</taxon>
        <taxon>Sporolactobacillaceae</taxon>
        <taxon>Sporolactobacillus</taxon>
    </lineage>
</organism>
<evidence type="ECO:0000313" key="5">
    <source>
        <dbReference type="Proteomes" id="UP000298347"/>
    </source>
</evidence>
<evidence type="ECO:0000259" key="2">
    <source>
        <dbReference type="PROSITE" id="PS50883"/>
    </source>
</evidence>
<evidence type="ECO:0000259" key="3">
    <source>
        <dbReference type="PROSITE" id="PS50887"/>
    </source>
</evidence>
<feature type="transmembrane region" description="Helical" evidence="1">
    <location>
        <begin position="124"/>
        <end position="143"/>
    </location>
</feature>
<dbReference type="EMBL" id="SRJD01000013">
    <property type="protein sequence ID" value="TGA97506.1"/>
    <property type="molecule type" value="Genomic_DNA"/>
</dbReference>
<gene>
    <name evidence="4" type="ORF">E4665_11700</name>
</gene>
<dbReference type="Gene3D" id="3.30.70.270">
    <property type="match status" value="1"/>
</dbReference>
<dbReference type="Proteomes" id="UP000298347">
    <property type="component" value="Unassembled WGS sequence"/>
</dbReference>
<dbReference type="InterPro" id="IPR043128">
    <property type="entry name" value="Rev_trsase/Diguanyl_cyclase"/>
</dbReference>
<dbReference type="InterPro" id="IPR052155">
    <property type="entry name" value="Biofilm_reg_signaling"/>
</dbReference>
<keyword evidence="1" id="KW-0812">Transmembrane</keyword>
<reference evidence="4 5" key="1">
    <citation type="journal article" date="2015" name="Int. J. Syst. Evol. Microbiol.">
        <title>Sporolactobacillus shoreae sp. nov. and Sporolactobacillus spathodeae sp. nov., two spore-forming lactic acid bacteria isolated from tree barks in Thailand.</title>
        <authorList>
            <person name="Thamacharoensuk T."/>
            <person name="Kitahara M."/>
            <person name="Ohkuma M."/>
            <person name="Thongchul N."/>
            <person name="Tanasupawat S."/>
        </authorList>
    </citation>
    <scope>NUCLEOTIDE SEQUENCE [LARGE SCALE GENOMIC DNA]</scope>
    <source>
        <strain evidence="4 5">BK92</strain>
    </source>
</reference>
<dbReference type="SUPFAM" id="SSF141868">
    <property type="entry name" value="EAL domain-like"/>
    <property type="match status" value="1"/>
</dbReference>